<keyword evidence="8" id="KW-1185">Reference proteome</keyword>
<reference evidence="7" key="1">
    <citation type="submission" date="2016-04" db="EMBL/GenBank/DDBJ databases">
        <authorList>
            <person name="Nguyen H.D."/>
            <person name="Samba Siva P."/>
            <person name="Cullis J."/>
            <person name="Levesque C.A."/>
            <person name="Hambleton S."/>
        </authorList>
    </citation>
    <scope>NUCLEOTIDE SEQUENCE</scope>
    <source>
        <strain evidence="7">DAOMC 236416</strain>
    </source>
</reference>
<comment type="caution">
    <text evidence="7">The sequence shown here is derived from an EMBL/GenBank/DDBJ whole genome shotgun (WGS) entry which is preliminary data.</text>
</comment>
<dbReference type="InterPro" id="IPR016024">
    <property type="entry name" value="ARM-type_fold"/>
</dbReference>
<dbReference type="PANTHER" id="PTHR14387:SF0">
    <property type="entry name" value="DUF2428 DOMAIN-CONTAINING PROTEIN"/>
    <property type="match status" value="1"/>
</dbReference>
<evidence type="ECO:0000256" key="2">
    <source>
        <dbReference type="ARBA" id="ARBA00022694"/>
    </source>
</evidence>
<dbReference type="Pfam" id="PF25151">
    <property type="entry name" value="TPR_Trm732_C"/>
    <property type="match status" value="1"/>
</dbReference>
<dbReference type="PANTHER" id="PTHR14387">
    <property type="entry name" value="THADA/DEATH RECEPTOR INTERACTING PROTEIN"/>
    <property type="match status" value="1"/>
</dbReference>
<dbReference type="Pfam" id="PF10350">
    <property type="entry name" value="DUF2428"/>
    <property type="match status" value="1"/>
</dbReference>
<feature type="compositionally biased region" description="Basic and acidic residues" evidence="3">
    <location>
        <begin position="457"/>
        <end position="469"/>
    </location>
</feature>
<sequence>MTGQEGILAQGRRKDALTPEQMLAEANKVAGSRDCVDWLAKWSKARLAEQRKASVEVNGQALDEKTSLLVASLISSSLDSDNSATQQRAQVLLQTILQPNSSQQNVEDGAEHFVPSSSFQTVLLQPAIAHPELKKSLLVLEASLDVFGTRILGPKERIREILCSLTAGLATVDGGPRRKAAVIASIIKASFPTQLNASHKDIGWQDVLRDALCGTSELSRIHIREFVLPSLYDHEPAIFKMLCTELLHNQTSSNRMDALRGLLALLKPARRLGLCRVDDNTNSSDEILLGSKGSTTTSHALSVIPTALVELCILSADDEVSTGALTLLSQSKTSSSPFEAVELRLLLRYFTGNIAATDAGTRSRVTAMFSSVLTRLRMSTYASARTLAKLDSNGPGKVVGDRYRLQNDLVQAQDFLIGIFRLCCQNLWPGASYPSMLSSLNYLDLLLSSQLDSRFGREDDSHGASKESTAEASKALHKSMKVNPQTWPFQLQLIDDKLVNTLLSCFSSTFDDIRTLARKILFRFPLPLEGISADGKAELLEPAKRLLLSARASQTGTGTALLQTYGHFCSSRKGEVSLTSSPQSSLIHSLLDFANEQVNFAEEFGVARAAEQRPVHGCLWALQQVIAEDSLSWSRRGQEDVEQISERTRHLVDKIWAIVQPILSSQEAATAADSEAGPNEEPQAAQPDLELARAISLAGGEGSSSAEVASAGPYRHQVLLSYGWRSMKEASTLLRVLIAVLLNSASQVLPSSVVEQIGGQLLEWMTKIRHRGAFSVIYPELSTVAAALIASGRNDLVDLPRQWLDHLMSDICSRDTSFSTTRRSAGLSYAVLGLLQAFQAHPKSSPDIARTMALRLAQEADRLQSESQAGDDARQVHLFNIARILVLDGRVGPQLVPIIGQLLRLAVSRFQSNSWDLSNVAMLLFSATINRAFASRQQQNKDETGRKAAFDKFFTDHVGLAEFLIDELLRLQADQSGSGTASGSLFALMAFIARLQATAGDGDGSIRKRFRLALTQISQSHALLRDIAARAFASTVTVDEATAYSIEALREVDPADLKHSHGLLLRVQFLLILALQDAHSIGTKSDAEALASTLQEATGKFLSLHDSIPEMVATALLDVLRTASLILRKGQITTDDADLRKLCRLVLDGKISTGRSRSENGSRCSELLAHASFALLDLEGGSSGQVLDLLDHSGAPVREATLSYIQSNPQLLQRDDAAAIEARLDRSARDARLPISERCTAISVLIRSQSRALRQDRSDEEPKRVSDSLWEAWDTPCVPLREHLIQYASRLLVSWGSKLETEGSNPASDFVDCIRLLTENIRRAADEEESVESRLAAVSCLRILAPLIFNKAFVDWSNHEEGLAVDVLHLQLAAVRMVEDDDEDIRHEAARSLAEGLGKDDAEGTTGQSAIVAMIKSLNSYGGSPQTAKEDAWAWLQHLYSGLDCPGSMNLRWRLHLWTQILPSQEQYANMHKLAFEARTALFAVDEANQYRDKTHDSLLAARILTKSSASQQPIQIDLQDLAQSLLNFAKASQQVQNRPELGDVAVRYVLGLRLVLAAYVAQASGHVLSKDMEASVHAINDQLALTYTLDTVRSPTFGR</sequence>
<dbReference type="GO" id="GO:0005829">
    <property type="term" value="C:cytosol"/>
    <property type="evidence" value="ECO:0007669"/>
    <property type="project" value="TreeGrafter"/>
</dbReference>
<protein>
    <submittedName>
        <fullName evidence="7">Uncharacterized protein</fullName>
    </submittedName>
</protein>
<dbReference type="GO" id="GO:0030488">
    <property type="term" value="P:tRNA methylation"/>
    <property type="evidence" value="ECO:0007669"/>
    <property type="project" value="TreeGrafter"/>
</dbReference>
<dbReference type="SUPFAM" id="SSF48371">
    <property type="entry name" value="ARM repeat"/>
    <property type="match status" value="1"/>
</dbReference>
<evidence type="ECO:0000259" key="6">
    <source>
        <dbReference type="Pfam" id="PF25151"/>
    </source>
</evidence>
<proteinExistence type="inferred from homology"/>
<reference evidence="7" key="2">
    <citation type="journal article" date="2019" name="IMA Fungus">
        <title>Genome sequencing and comparison of five Tilletia species to identify candidate genes for the detection of regulated species infecting wheat.</title>
        <authorList>
            <person name="Nguyen H.D.T."/>
            <person name="Sultana T."/>
            <person name="Kesanakurti P."/>
            <person name="Hambleton S."/>
        </authorList>
    </citation>
    <scope>NUCLEOTIDE SEQUENCE</scope>
    <source>
        <strain evidence="7">DAOMC 236416</strain>
    </source>
</reference>
<feature type="domain" description="DUF2428" evidence="4">
    <location>
        <begin position="645"/>
        <end position="915"/>
    </location>
</feature>
<evidence type="ECO:0000313" key="8">
    <source>
        <dbReference type="Proteomes" id="UP000077521"/>
    </source>
</evidence>
<dbReference type="EMBL" id="LWDF02000229">
    <property type="protein sequence ID" value="KAE8251834.1"/>
    <property type="molecule type" value="Genomic_DNA"/>
</dbReference>
<comment type="similarity">
    <text evidence="1">Belongs to the THADA family.</text>
</comment>
<dbReference type="InterPro" id="IPR051954">
    <property type="entry name" value="tRNA_methyltransferase_THADA"/>
</dbReference>
<feature type="region of interest" description="Disordered" evidence="3">
    <location>
        <begin position="457"/>
        <end position="477"/>
    </location>
</feature>
<gene>
    <name evidence="7" type="ORF">A4X13_0g3823</name>
</gene>
<evidence type="ECO:0000259" key="5">
    <source>
        <dbReference type="Pfam" id="PF25150"/>
    </source>
</evidence>
<accession>A0A177T7F8</accession>
<dbReference type="Pfam" id="PF25150">
    <property type="entry name" value="TPR_Trm732"/>
    <property type="match status" value="1"/>
</dbReference>
<dbReference type="Proteomes" id="UP000077521">
    <property type="component" value="Unassembled WGS sequence"/>
</dbReference>
<evidence type="ECO:0000259" key="4">
    <source>
        <dbReference type="Pfam" id="PF10350"/>
    </source>
</evidence>
<dbReference type="InterPro" id="IPR056843">
    <property type="entry name" value="THADA-like_TPR"/>
</dbReference>
<evidence type="ECO:0000256" key="3">
    <source>
        <dbReference type="SAM" id="MobiDB-lite"/>
    </source>
</evidence>
<feature type="domain" description="tRNA (32-2'-O)-methyltransferase regulator THADA-like TPR repeats region" evidence="5">
    <location>
        <begin position="204"/>
        <end position="515"/>
    </location>
</feature>
<dbReference type="InterPro" id="IPR056842">
    <property type="entry name" value="THADA-like_TPR_C"/>
</dbReference>
<organism evidence="7 8">
    <name type="scientific">Tilletia indica</name>
    <dbReference type="NCBI Taxonomy" id="43049"/>
    <lineage>
        <taxon>Eukaryota</taxon>
        <taxon>Fungi</taxon>
        <taxon>Dikarya</taxon>
        <taxon>Basidiomycota</taxon>
        <taxon>Ustilaginomycotina</taxon>
        <taxon>Exobasidiomycetes</taxon>
        <taxon>Tilletiales</taxon>
        <taxon>Tilletiaceae</taxon>
        <taxon>Tilletia</taxon>
    </lineage>
</organism>
<evidence type="ECO:0000313" key="7">
    <source>
        <dbReference type="EMBL" id="KAE8251834.1"/>
    </source>
</evidence>
<dbReference type="InterPro" id="IPR019442">
    <property type="entry name" value="THADA/TRM732_DUF2428"/>
</dbReference>
<name>A0A177T7F8_9BASI</name>
<feature type="domain" description="tRNA (32-2'-O)-methyltransferase regulator THADA-like C-terminal TPR repeats region" evidence="6">
    <location>
        <begin position="919"/>
        <end position="1070"/>
    </location>
</feature>
<keyword evidence="2" id="KW-0819">tRNA processing</keyword>
<evidence type="ECO:0000256" key="1">
    <source>
        <dbReference type="ARBA" id="ARBA00010409"/>
    </source>
</evidence>